<dbReference type="PANTHER" id="PTHR47129:SF1">
    <property type="entry name" value="NMRA-LIKE DOMAIN-CONTAINING PROTEIN"/>
    <property type="match status" value="1"/>
</dbReference>
<dbReference type="Gene3D" id="3.40.50.720">
    <property type="entry name" value="NAD(P)-binding Rossmann-like Domain"/>
    <property type="match status" value="1"/>
</dbReference>
<dbReference type="SUPFAM" id="SSF51735">
    <property type="entry name" value="NAD(P)-binding Rossmann-fold domains"/>
    <property type="match status" value="1"/>
</dbReference>
<comment type="caution">
    <text evidence="2">The sequence shown here is derived from an EMBL/GenBank/DDBJ whole genome shotgun (WGS) entry which is preliminary data.</text>
</comment>
<proteinExistence type="predicted"/>
<dbReference type="EMBL" id="JBFNQN010000015">
    <property type="protein sequence ID" value="MEW9266980.1"/>
    <property type="molecule type" value="Genomic_DNA"/>
</dbReference>
<dbReference type="PANTHER" id="PTHR47129">
    <property type="entry name" value="QUINONE OXIDOREDUCTASE 2"/>
    <property type="match status" value="1"/>
</dbReference>
<organism evidence="2 3">
    <name type="scientific">Kineococcus endophyticus</name>
    <dbReference type="NCBI Taxonomy" id="1181883"/>
    <lineage>
        <taxon>Bacteria</taxon>
        <taxon>Bacillati</taxon>
        <taxon>Actinomycetota</taxon>
        <taxon>Actinomycetes</taxon>
        <taxon>Kineosporiales</taxon>
        <taxon>Kineosporiaceae</taxon>
        <taxon>Kineococcus</taxon>
    </lineage>
</organism>
<evidence type="ECO:0000259" key="1">
    <source>
        <dbReference type="Pfam" id="PF13460"/>
    </source>
</evidence>
<name>A0ABV3PBU0_9ACTN</name>
<dbReference type="Proteomes" id="UP001555826">
    <property type="component" value="Unassembled WGS sequence"/>
</dbReference>
<dbReference type="Gene3D" id="3.90.25.10">
    <property type="entry name" value="UDP-galactose 4-epimerase, domain 1"/>
    <property type="match status" value="1"/>
</dbReference>
<dbReference type="InterPro" id="IPR036291">
    <property type="entry name" value="NAD(P)-bd_dom_sf"/>
</dbReference>
<evidence type="ECO:0000313" key="2">
    <source>
        <dbReference type="EMBL" id="MEW9266980.1"/>
    </source>
</evidence>
<feature type="domain" description="NAD(P)-binding" evidence="1">
    <location>
        <begin position="9"/>
        <end position="181"/>
    </location>
</feature>
<gene>
    <name evidence="2" type="ORF">AB1207_19695</name>
</gene>
<evidence type="ECO:0000313" key="3">
    <source>
        <dbReference type="Proteomes" id="UP001555826"/>
    </source>
</evidence>
<dbReference type="InterPro" id="IPR052718">
    <property type="entry name" value="NmrA-type_oxidoreductase"/>
</dbReference>
<dbReference type="RefSeq" id="WP_367640147.1">
    <property type="nucleotide sequence ID" value="NZ_JBFNQN010000015.1"/>
</dbReference>
<dbReference type="Pfam" id="PF13460">
    <property type="entry name" value="NAD_binding_10"/>
    <property type="match status" value="1"/>
</dbReference>
<accession>A0ABV3PBU0</accession>
<protein>
    <submittedName>
        <fullName evidence="2">NAD(P)H-binding protein</fullName>
    </submittedName>
</protein>
<sequence length="287" mass="29539">MTTYAVTAATGQLGRLAVEALLERGVTPSDVVAVVRTPAKAEDLAARGVVVRAGDYSDRASLDAALAGVDRLLLVSGSEVGQRVAQHTNVVEAAGAAGVQRLVYTSLLRADTSASPLAPEHKATEEVIRASGLPHVLLRNSWYYENYTANLGQYLGTGEVLGATHDGRISAASRADYAAAAAVALLADDEGRGTYELAGETFTFTDLAATVTEVTGTTVVSRDVSGEEYQRTLEGHGLDAGTAGFVAALDASIANGDLHTDSTDLADLVGRPASTLRDAVAAAHTAS</sequence>
<keyword evidence="3" id="KW-1185">Reference proteome</keyword>
<dbReference type="InterPro" id="IPR016040">
    <property type="entry name" value="NAD(P)-bd_dom"/>
</dbReference>
<reference evidence="2 3" key="1">
    <citation type="submission" date="2024-07" db="EMBL/GenBank/DDBJ databases">
        <authorList>
            <person name="Thanompreechachai J."/>
            <person name="Duangmal K."/>
        </authorList>
    </citation>
    <scope>NUCLEOTIDE SEQUENCE [LARGE SCALE GENOMIC DNA]</scope>
    <source>
        <strain evidence="2 3">KCTC 19886</strain>
    </source>
</reference>